<dbReference type="PROSITE" id="PS50862">
    <property type="entry name" value="AA_TRNA_LIGASE_II"/>
    <property type="match status" value="1"/>
</dbReference>
<evidence type="ECO:0000313" key="5">
    <source>
        <dbReference type="EMBL" id="MDM7861708.1"/>
    </source>
</evidence>
<keyword evidence="5" id="KW-0251">Elongation factor</keyword>
<evidence type="ECO:0000256" key="2">
    <source>
        <dbReference type="ARBA" id="ARBA00022741"/>
    </source>
</evidence>
<dbReference type="NCBIfam" id="NF006828">
    <property type="entry name" value="PRK09350.1"/>
    <property type="match status" value="1"/>
</dbReference>
<dbReference type="InterPro" id="IPR006195">
    <property type="entry name" value="aa-tRNA-synth_II"/>
</dbReference>
<keyword evidence="2" id="KW-0547">Nucleotide-binding</keyword>
<proteinExistence type="predicted"/>
<dbReference type="PANTHER" id="PTHR42918:SF6">
    <property type="entry name" value="ELONGATION FACTOR P--(R)-BETA-LYSINE LIGASE"/>
    <property type="match status" value="1"/>
</dbReference>
<dbReference type="SUPFAM" id="SSF55681">
    <property type="entry name" value="Class II aaRS and biotin synthetases"/>
    <property type="match status" value="1"/>
</dbReference>
<reference evidence="5 6" key="1">
    <citation type="submission" date="2023-06" db="EMBL/GenBank/DDBJ databases">
        <title>Alteromonas sp. ASW11-36 isolated from intertidal sand.</title>
        <authorList>
            <person name="Li Y."/>
        </authorList>
    </citation>
    <scope>NUCLEOTIDE SEQUENCE [LARGE SCALE GENOMIC DNA]</scope>
    <source>
        <strain evidence="5 6">ASW11-36</strain>
    </source>
</reference>
<dbReference type="GO" id="GO:0003746">
    <property type="term" value="F:translation elongation factor activity"/>
    <property type="evidence" value="ECO:0007669"/>
    <property type="project" value="UniProtKB-KW"/>
</dbReference>
<comment type="caution">
    <text evidence="5">The sequence shown here is derived from an EMBL/GenBank/DDBJ whole genome shotgun (WGS) entry which is preliminary data.</text>
</comment>
<dbReference type="Gene3D" id="3.30.930.10">
    <property type="entry name" value="Bira Bifunctional Protein, Domain 2"/>
    <property type="match status" value="1"/>
</dbReference>
<evidence type="ECO:0000313" key="6">
    <source>
        <dbReference type="Proteomes" id="UP001234343"/>
    </source>
</evidence>
<keyword evidence="6" id="KW-1185">Reference proteome</keyword>
<evidence type="ECO:0000259" key="4">
    <source>
        <dbReference type="PROSITE" id="PS50862"/>
    </source>
</evidence>
<dbReference type="RefSeq" id="WP_289366362.1">
    <property type="nucleotide sequence ID" value="NZ_JAUCBP010000012.1"/>
</dbReference>
<organism evidence="5 6">
    <name type="scientific">Alteromonas arenosi</name>
    <dbReference type="NCBI Taxonomy" id="3055817"/>
    <lineage>
        <taxon>Bacteria</taxon>
        <taxon>Pseudomonadati</taxon>
        <taxon>Pseudomonadota</taxon>
        <taxon>Gammaproteobacteria</taxon>
        <taxon>Alteromonadales</taxon>
        <taxon>Alteromonadaceae</taxon>
        <taxon>Alteromonas/Salinimonas group</taxon>
        <taxon>Alteromonas</taxon>
    </lineage>
</organism>
<dbReference type="Pfam" id="PF00152">
    <property type="entry name" value="tRNA-synt_2"/>
    <property type="match status" value="1"/>
</dbReference>
<keyword evidence="3" id="KW-0067">ATP-binding</keyword>
<evidence type="ECO:0000256" key="3">
    <source>
        <dbReference type="ARBA" id="ARBA00022840"/>
    </source>
</evidence>
<dbReference type="EC" id="6.3.1.-" evidence="5"/>
<name>A0ABT7SZU9_9ALTE</name>
<accession>A0ABT7SZU9</accession>
<protein>
    <submittedName>
        <fullName evidence="5">Elongation factor P--(R)-beta-lysine ligase</fullName>
        <ecNumber evidence="5">6.3.1.-</ecNumber>
    </submittedName>
</protein>
<dbReference type="GO" id="GO:0016874">
    <property type="term" value="F:ligase activity"/>
    <property type="evidence" value="ECO:0007669"/>
    <property type="project" value="UniProtKB-KW"/>
</dbReference>
<dbReference type="PANTHER" id="PTHR42918">
    <property type="entry name" value="LYSYL-TRNA SYNTHETASE"/>
    <property type="match status" value="1"/>
</dbReference>
<feature type="domain" description="Aminoacyl-transfer RNA synthetases class-II family profile" evidence="4">
    <location>
        <begin position="16"/>
        <end position="311"/>
    </location>
</feature>
<dbReference type="InterPro" id="IPR004525">
    <property type="entry name" value="EpmA"/>
</dbReference>
<dbReference type="InterPro" id="IPR045864">
    <property type="entry name" value="aa-tRNA-synth_II/BPL/LPL"/>
</dbReference>
<dbReference type="Proteomes" id="UP001234343">
    <property type="component" value="Unassembled WGS sequence"/>
</dbReference>
<dbReference type="NCBIfam" id="TIGR00462">
    <property type="entry name" value="genX"/>
    <property type="match status" value="1"/>
</dbReference>
<evidence type="ECO:0000256" key="1">
    <source>
        <dbReference type="ARBA" id="ARBA00022598"/>
    </source>
</evidence>
<keyword evidence="5" id="KW-0648">Protein biosynthesis</keyword>
<sequence length="315" mass="35637">MSDSLQWQPTAPIDNLRARAELLTQVRAFFSARNVLEVETPVLSQHATTDCHIQSISTSHGFLQTSPEFAMKRLLAAGSGSIFQICKAFRQEESGRWHNPEFTMLEWYRVGFDHHTLMAEVDALLQVVLACQPCEKISYQQLFIERVDFDPLVADKAFLSDYVRQKHLLAGDADDWSFDDLLQVIFNLQIEPHIGQQAPVLVYGYPASQSALARINTEDPRVADRFEAYYKGVELANGFFELSNADEQRQRFESDNHWRRTHDLADMPMDVHLIDALAAGLPDCAGVALGIDRLLMLKLGATHIDQVLSFPFSRA</sequence>
<gene>
    <name evidence="5" type="primary">epmA</name>
    <name evidence="5" type="ORF">QTP81_13990</name>
</gene>
<dbReference type="EMBL" id="JAUCBP010000012">
    <property type="protein sequence ID" value="MDM7861708.1"/>
    <property type="molecule type" value="Genomic_DNA"/>
</dbReference>
<keyword evidence="1 5" id="KW-0436">Ligase</keyword>
<dbReference type="InterPro" id="IPR004364">
    <property type="entry name" value="Aa-tRNA-synt_II"/>
</dbReference>